<dbReference type="EMBL" id="LUHQ01000005">
    <property type="protein sequence ID" value="OAO96414.1"/>
    <property type="molecule type" value="Genomic_DNA"/>
</dbReference>
<accession>A0A178UTC6</accession>
<comment type="caution">
    <text evidence="1">The sequence shown here is derived from an EMBL/GenBank/DDBJ whole genome shotgun (WGS) entry which is preliminary data.</text>
</comment>
<sequence>MVRSPAEGKAKPGFCVSVSRPAEGEAKSGFCVIVSSPSEGDDDKSGIWATVSSLSTEGEELWVEVVVLVLRSTVRVVDMGVWTGESLRELEESPFDYLAYRGQAHGVRAEKVVVSDKRRSETEAGAGTGIAAGAGDSANVIAV</sequence>
<dbReference type="AlphaFoldDB" id="A0A178UTC6"/>
<dbReference type="Proteomes" id="UP000078284">
    <property type="component" value="Chromosome 5"/>
</dbReference>
<reference evidence="2" key="1">
    <citation type="journal article" date="2016" name="Proc. Natl. Acad. Sci. U.S.A.">
        <title>Chromosome-level assembly of Arabidopsis thaliana Ler reveals the extent of translocation and inversion polymorphisms.</title>
        <authorList>
            <person name="Zapata L."/>
            <person name="Ding J."/>
            <person name="Willing E.M."/>
            <person name="Hartwig B."/>
            <person name="Bezdan D."/>
            <person name="Jiao W.B."/>
            <person name="Patel V."/>
            <person name="Velikkakam James G."/>
            <person name="Koornneef M."/>
            <person name="Ossowski S."/>
            <person name="Schneeberger K."/>
        </authorList>
    </citation>
    <scope>NUCLEOTIDE SEQUENCE [LARGE SCALE GENOMIC DNA]</scope>
    <source>
        <strain evidence="2">cv. Landsberg erecta</strain>
    </source>
</reference>
<gene>
    <name evidence="1" type="ordered locus">AXX17_At5g64170</name>
</gene>
<proteinExistence type="predicted"/>
<organism evidence="1 2">
    <name type="scientific">Arabidopsis thaliana</name>
    <name type="common">Mouse-ear cress</name>
    <dbReference type="NCBI Taxonomy" id="3702"/>
    <lineage>
        <taxon>Eukaryota</taxon>
        <taxon>Viridiplantae</taxon>
        <taxon>Streptophyta</taxon>
        <taxon>Embryophyta</taxon>
        <taxon>Tracheophyta</taxon>
        <taxon>Spermatophyta</taxon>
        <taxon>Magnoliopsida</taxon>
        <taxon>eudicotyledons</taxon>
        <taxon>Gunneridae</taxon>
        <taxon>Pentapetalae</taxon>
        <taxon>rosids</taxon>
        <taxon>malvids</taxon>
        <taxon>Brassicales</taxon>
        <taxon>Brassicaceae</taxon>
        <taxon>Camelineae</taxon>
        <taxon>Arabidopsis</taxon>
    </lineage>
</organism>
<evidence type="ECO:0000313" key="2">
    <source>
        <dbReference type="Proteomes" id="UP000078284"/>
    </source>
</evidence>
<protein>
    <submittedName>
        <fullName evidence="1">Uncharacterized protein</fullName>
    </submittedName>
</protein>
<evidence type="ECO:0000313" key="1">
    <source>
        <dbReference type="EMBL" id="OAO96414.1"/>
    </source>
</evidence>
<name>A0A178UTC6_ARATH</name>